<evidence type="ECO:0000259" key="4">
    <source>
        <dbReference type="PROSITE" id="PS01124"/>
    </source>
</evidence>
<keyword evidence="1" id="KW-0805">Transcription regulation</keyword>
<dbReference type="PROSITE" id="PS01124">
    <property type="entry name" value="HTH_ARAC_FAMILY_2"/>
    <property type="match status" value="1"/>
</dbReference>
<dbReference type="InterPro" id="IPR018060">
    <property type="entry name" value="HTH_AraC"/>
</dbReference>
<dbReference type="Proteomes" id="UP000190626">
    <property type="component" value="Unassembled WGS sequence"/>
</dbReference>
<evidence type="ECO:0000256" key="1">
    <source>
        <dbReference type="ARBA" id="ARBA00023015"/>
    </source>
</evidence>
<dbReference type="PANTHER" id="PTHR43280:SF28">
    <property type="entry name" value="HTH-TYPE TRANSCRIPTIONAL ACTIVATOR RHAS"/>
    <property type="match status" value="1"/>
</dbReference>
<protein>
    <recommendedName>
        <fullName evidence="4">HTH araC/xylS-type domain-containing protein</fullName>
    </recommendedName>
</protein>
<dbReference type="InterPro" id="IPR037923">
    <property type="entry name" value="HTH-like"/>
</dbReference>
<dbReference type="EMBL" id="MBTG01000008">
    <property type="protein sequence ID" value="OPH58982.1"/>
    <property type="molecule type" value="Genomic_DNA"/>
</dbReference>
<dbReference type="Pfam" id="PF02311">
    <property type="entry name" value="AraC_binding"/>
    <property type="match status" value="1"/>
</dbReference>
<gene>
    <name evidence="5" type="ORF">BC351_21850</name>
</gene>
<dbReference type="Pfam" id="PF12833">
    <property type="entry name" value="HTH_18"/>
    <property type="match status" value="1"/>
</dbReference>
<evidence type="ECO:0000313" key="6">
    <source>
        <dbReference type="Proteomes" id="UP000190626"/>
    </source>
</evidence>
<dbReference type="InterPro" id="IPR018062">
    <property type="entry name" value="HTH_AraC-typ_CS"/>
</dbReference>
<dbReference type="PROSITE" id="PS00041">
    <property type="entry name" value="HTH_ARAC_FAMILY_1"/>
    <property type="match status" value="1"/>
</dbReference>
<proteinExistence type="predicted"/>
<sequence length="316" mass="36685">MPGLGYAIIKGLQTKTWEIEGVCMDYLLLSRLARLDVKWISELVGNEHFAGPKSNPFFELLMVTEGPVYLEVGEERLELRSGETFLLMPWEKHGCWKPIGAQSGFYWVQFAADPGLILHKEDAAERYPAVIPAMQDLRTSHSDSYMDFLLLPRQSKPFNRYELLGLFEKIHQQFHVPKGYFRYRATLLLGQILELLAQDVLDQKDLQAEVSSTFLLYRRLVNLLDETYTTNPSSEDLEQALHHNYEYLCQIFKKYASTTIGSYVHQLQIQKAKHLLTSTSRMIRDIAEEVGFQDPYYFSRIFKKLEGISPQQFRDI</sequence>
<dbReference type="STRING" id="1469647.BC351_21850"/>
<keyword evidence="2" id="KW-0238">DNA-binding</keyword>
<reference evidence="6" key="1">
    <citation type="submission" date="2016-07" db="EMBL/GenBank/DDBJ databases">
        <authorList>
            <person name="Florea S."/>
            <person name="Webb J.S."/>
            <person name="Jaromczyk J."/>
            <person name="Schardl C.L."/>
        </authorList>
    </citation>
    <scope>NUCLEOTIDE SEQUENCE [LARGE SCALE GENOMIC DNA]</scope>
    <source>
        <strain evidence="6">CY1</strain>
    </source>
</reference>
<name>A0A1V4HN40_9BACL</name>
<accession>A0A1V4HN40</accession>
<dbReference type="GO" id="GO:0043565">
    <property type="term" value="F:sequence-specific DNA binding"/>
    <property type="evidence" value="ECO:0007669"/>
    <property type="project" value="InterPro"/>
</dbReference>
<dbReference type="PANTHER" id="PTHR43280">
    <property type="entry name" value="ARAC-FAMILY TRANSCRIPTIONAL REGULATOR"/>
    <property type="match status" value="1"/>
</dbReference>
<evidence type="ECO:0000256" key="2">
    <source>
        <dbReference type="ARBA" id="ARBA00023125"/>
    </source>
</evidence>
<comment type="caution">
    <text evidence="5">The sequence shown here is derived from an EMBL/GenBank/DDBJ whole genome shotgun (WGS) entry which is preliminary data.</text>
</comment>
<organism evidence="5 6">
    <name type="scientific">Paenibacillus ferrarius</name>
    <dbReference type="NCBI Taxonomy" id="1469647"/>
    <lineage>
        <taxon>Bacteria</taxon>
        <taxon>Bacillati</taxon>
        <taxon>Bacillota</taxon>
        <taxon>Bacilli</taxon>
        <taxon>Bacillales</taxon>
        <taxon>Paenibacillaceae</taxon>
        <taxon>Paenibacillus</taxon>
    </lineage>
</organism>
<dbReference type="GO" id="GO:0003700">
    <property type="term" value="F:DNA-binding transcription factor activity"/>
    <property type="evidence" value="ECO:0007669"/>
    <property type="project" value="InterPro"/>
</dbReference>
<evidence type="ECO:0000256" key="3">
    <source>
        <dbReference type="ARBA" id="ARBA00023163"/>
    </source>
</evidence>
<dbReference type="PRINTS" id="PR00032">
    <property type="entry name" value="HTHARAC"/>
</dbReference>
<keyword evidence="6" id="KW-1185">Reference proteome</keyword>
<dbReference type="InterPro" id="IPR009057">
    <property type="entry name" value="Homeodomain-like_sf"/>
</dbReference>
<dbReference type="InterPro" id="IPR020449">
    <property type="entry name" value="Tscrpt_reg_AraC-type_HTH"/>
</dbReference>
<feature type="domain" description="HTH araC/xylS-type" evidence="4">
    <location>
        <begin position="218"/>
        <end position="316"/>
    </location>
</feature>
<keyword evidence="3" id="KW-0804">Transcription</keyword>
<dbReference type="Gene3D" id="1.10.10.60">
    <property type="entry name" value="Homeodomain-like"/>
    <property type="match status" value="2"/>
</dbReference>
<dbReference type="AlphaFoldDB" id="A0A1V4HN40"/>
<evidence type="ECO:0000313" key="5">
    <source>
        <dbReference type="EMBL" id="OPH58982.1"/>
    </source>
</evidence>
<dbReference type="SUPFAM" id="SSF46689">
    <property type="entry name" value="Homeodomain-like"/>
    <property type="match status" value="1"/>
</dbReference>
<dbReference type="SUPFAM" id="SSF51215">
    <property type="entry name" value="Regulatory protein AraC"/>
    <property type="match status" value="1"/>
</dbReference>
<dbReference type="InterPro" id="IPR003313">
    <property type="entry name" value="AraC-bd"/>
</dbReference>
<dbReference type="SMART" id="SM00342">
    <property type="entry name" value="HTH_ARAC"/>
    <property type="match status" value="1"/>
</dbReference>